<accession>A0A6A6DDD1</accession>
<reference evidence="1" key="1">
    <citation type="journal article" date="2020" name="Stud. Mycol.">
        <title>101 Dothideomycetes genomes: a test case for predicting lifestyles and emergence of pathogens.</title>
        <authorList>
            <person name="Haridas S."/>
            <person name="Albert R."/>
            <person name="Binder M."/>
            <person name="Bloem J."/>
            <person name="Labutti K."/>
            <person name="Salamov A."/>
            <person name="Andreopoulos B."/>
            <person name="Baker S."/>
            <person name="Barry K."/>
            <person name="Bills G."/>
            <person name="Bluhm B."/>
            <person name="Cannon C."/>
            <person name="Castanera R."/>
            <person name="Culley D."/>
            <person name="Daum C."/>
            <person name="Ezra D."/>
            <person name="Gonzalez J."/>
            <person name="Henrissat B."/>
            <person name="Kuo A."/>
            <person name="Liang C."/>
            <person name="Lipzen A."/>
            <person name="Lutzoni F."/>
            <person name="Magnuson J."/>
            <person name="Mondo S."/>
            <person name="Nolan M."/>
            <person name="Ohm R."/>
            <person name="Pangilinan J."/>
            <person name="Park H.-J."/>
            <person name="Ramirez L."/>
            <person name="Alfaro M."/>
            <person name="Sun H."/>
            <person name="Tritt A."/>
            <person name="Yoshinaga Y."/>
            <person name="Zwiers L.-H."/>
            <person name="Turgeon B."/>
            <person name="Goodwin S."/>
            <person name="Spatafora J."/>
            <person name="Crous P."/>
            <person name="Grigoriev I."/>
        </authorList>
    </citation>
    <scope>NUCLEOTIDE SEQUENCE</scope>
    <source>
        <strain evidence="1">CBS 207.26</strain>
    </source>
</reference>
<dbReference type="Proteomes" id="UP000800200">
    <property type="component" value="Unassembled WGS sequence"/>
</dbReference>
<dbReference type="InterPro" id="IPR053037">
    <property type="entry name" value="Pericyclase_pydY-like"/>
</dbReference>
<evidence type="ECO:0000313" key="1">
    <source>
        <dbReference type="EMBL" id="KAF2177013.1"/>
    </source>
</evidence>
<name>A0A6A6DDD1_9PEZI</name>
<evidence type="ECO:0008006" key="3">
    <source>
        <dbReference type="Google" id="ProtNLM"/>
    </source>
</evidence>
<gene>
    <name evidence="1" type="ORF">K469DRAFT_677911</name>
</gene>
<evidence type="ECO:0000313" key="2">
    <source>
        <dbReference type="Proteomes" id="UP000800200"/>
    </source>
</evidence>
<dbReference type="PANTHER" id="PTHR38115:SF1">
    <property type="entry name" value="LIPOCALIN-LIKE DOMAIN-CONTAINING PROTEIN"/>
    <property type="match status" value="1"/>
</dbReference>
<organism evidence="1 2">
    <name type="scientific">Zopfia rhizophila CBS 207.26</name>
    <dbReference type="NCBI Taxonomy" id="1314779"/>
    <lineage>
        <taxon>Eukaryota</taxon>
        <taxon>Fungi</taxon>
        <taxon>Dikarya</taxon>
        <taxon>Ascomycota</taxon>
        <taxon>Pezizomycotina</taxon>
        <taxon>Dothideomycetes</taxon>
        <taxon>Dothideomycetes incertae sedis</taxon>
        <taxon>Zopfiaceae</taxon>
        <taxon>Zopfia</taxon>
    </lineage>
</organism>
<sequence>MAAPADRTIFCLTGRWSLNKSLSDSQDGILQHQGMAYFVRKAIAYANITVDVDQYTDGEGVVHVDSKQSSMGRVGSVELRAADWIEREQDNPYFGKISGRCRFLSREDQKAEWEGLHEWLREGWNDEHGFLESVMRSTDRGWVLTQIWGFGVLGGERRYVRRLVLEKGDNVLKCRLVYDWQDSMRRE</sequence>
<dbReference type="AlphaFoldDB" id="A0A6A6DDD1"/>
<dbReference type="OrthoDB" id="425354at2759"/>
<dbReference type="EMBL" id="ML994696">
    <property type="protein sequence ID" value="KAF2177013.1"/>
    <property type="molecule type" value="Genomic_DNA"/>
</dbReference>
<keyword evidence="2" id="KW-1185">Reference proteome</keyword>
<protein>
    <recommendedName>
        <fullName evidence="3">Lipocalin-like domain-containing protein</fullName>
    </recommendedName>
</protein>
<proteinExistence type="predicted"/>
<dbReference type="PANTHER" id="PTHR38115">
    <property type="entry name" value="LIPOCALIN-LIKE DOMAIN-CONTAINING PROTEIN"/>
    <property type="match status" value="1"/>
</dbReference>